<dbReference type="EMBL" id="MT144019">
    <property type="protein sequence ID" value="QJA46698.1"/>
    <property type="molecule type" value="Genomic_DNA"/>
</dbReference>
<gene>
    <name evidence="2" type="ORF">TM448A00520_0007</name>
    <name evidence="3" type="ORF">TM448B00218_0032</name>
</gene>
<dbReference type="AlphaFoldDB" id="A0A6H1ZGP0"/>
<proteinExistence type="predicted"/>
<protein>
    <submittedName>
        <fullName evidence="2">Uncharacterized protein</fullName>
    </submittedName>
</protein>
<organism evidence="2">
    <name type="scientific">viral metagenome</name>
    <dbReference type="NCBI Taxonomy" id="1070528"/>
    <lineage>
        <taxon>unclassified sequences</taxon>
        <taxon>metagenomes</taxon>
        <taxon>organismal metagenomes</taxon>
    </lineage>
</organism>
<evidence type="ECO:0000313" key="2">
    <source>
        <dbReference type="EMBL" id="QJA46698.1"/>
    </source>
</evidence>
<reference evidence="2" key="1">
    <citation type="submission" date="2020-03" db="EMBL/GenBank/DDBJ databases">
        <title>The deep terrestrial virosphere.</title>
        <authorList>
            <person name="Holmfeldt K."/>
            <person name="Nilsson E."/>
            <person name="Simone D."/>
            <person name="Lopez-Fernandez M."/>
            <person name="Wu X."/>
            <person name="de Brujin I."/>
            <person name="Lundin D."/>
            <person name="Andersson A."/>
            <person name="Bertilsson S."/>
            <person name="Dopson M."/>
        </authorList>
    </citation>
    <scope>NUCLEOTIDE SEQUENCE</scope>
    <source>
        <strain evidence="2">TM448A00520</strain>
        <strain evidence="3">TM448B00218</strain>
    </source>
</reference>
<evidence type="ECO:0000256" key="1">
    <source>
        <dbReference type="SAM" id="MobiDB-lite"/>
    </source>
</evidence>
<dbReference type="EMBL" id="MT144600">
    <property type="protein sequence ID" value="QJH94389.1"/>
    <property type="molecule type" value="Genomic_DNA"/>
</dbReference>
<name>A0A6H1ZGP0_9ZZZZ</name>
<accession>A0A6H1ZGP0</accession>
<feature type="region of interest" description="Disordered" evidence="1">
    <location>
        <begin position="1"/>
        <end position="23"/>
    </location>
</feature>
<evidence type="ECO:0000313" key="3">
    <source>
        <dbReference type="EMBL" id="QJH94389.1"/>
    </source>
</evidence>
<sequence length="242" mass="26879">MADKKVEPAGEPKAEPKAEPKVDKDIDGFLAELEKAGVTNPEQLQGKLKASKEAGQLANILGTVRSENQELKELIKGLQKTSKQSDEWDTSAQPVDLDATIERTLERVLSKKEKAQAEQQARFLTTYNKIVGNKNYHLVKEVWEGKLKDPNFNFQLQSGQVDPTEAFNDLVLDYYVGISKKAGDVIRSMKTGTITPPHMEGEGAVEKSKQLLPETKEKTKALQEKVNKGYLPTDEELIALMG</sequence>